<dbReference type="Pfam" id="PF03937">
    <property type="entry name" value="Sdh5"/>
    <property type="match status" value="1"/>
</dbReference>
<dbReference type="PANTHER" id="PTHR12469:SF2">
    <property type="entry name" value="SUCCINATE DEHYDROGENASE ASSEMBLY FACTOR 2, MITOCHONDRIAL"/>
    <property type="match status" value="1"/>
</dbReference>
<dbReference type="GO" id="GO:0005759">
    <property type="term" value="C:mitochondrial matrix"/>
    <property type="evidence" value="ECO:0007669"/>
    <property type="project" value="UniProtKB-SubCell"/>
</dbReference>
<gene>
    <name evidence="6" type="ORF">QBC46DRAFT_370282</name>
</gene>
<dbReference type="FunFam" id="1.10.150.250:FF:000002">
    <property type="entry name" value="Succinate dehydrogenase assembly factor 2, mitochondrial"/>
    <property type="match status" value="1"/>
</dbReference>
<protein>
    <recommendedName>
        <fullName evidence="4">Succinate dehydrogenase assembly factor 2, mitochondrial</fullName>
        <shortName evidence="4">SDH assembly factor 2</shortName>
        <shortName evidence="4">SDHAF2</shortName>
    </recommendedName>
</protein>
<comment type="similarity">
    <text evidence="4">Belongs to the SDHAF2 family.</text>
</comment>
<comment type="subunit">
    <text evidence="4">Interacts with the flavoprotein subunit within the SDH catalytic dimer.</text>
</comment>
<dbReference type="HAMAP" id="MF_03057">
    <property type="entry name" value="SDHAF2"/>
    <property type="match status" value="1"/>
</dbReference>
<dbReference type="InterPro" id="IPR036714">
    <property type="entry name" value="SDH_sf"/>
</dbReference>
<proteinExistence type="inferred from homology"/>
<reference evidence="7" key="1">
    <citation type="journal article" date="2023" name="Mol. Phylogenet. Evol.">
        <title>Genome-scale phylogeny and comparative genomics of the fungal order Sordariales.</title>
        <authorList>
            <person name="Hensen N."/>
            <person name="Bonometti L."/>
            <person name="Westerberg I."/>
            <person name="Brannstrom I.O."/>
            <person name="Guillou S."/>
            <person name="Cros-Aarteil S."/>
            <person name="Calhoun S."/>
            <person name="Haridas S."/>
            <person name="Kuo A."/>
            <person name="Mondo S."/>
            <person name="Pangilinan J."/>
            <person name="Riley R."/>
            <person name="LaButti K."/>
            <person name="Andreopoulos B."/>
            <person name="Lipzen A."/>
            <person name="Chen C."/>
            <person name="Yan M."/>
            <person name="Daum C."/>
            <person name="Ng V."/>
            <person name="Clum A."/>
            <person name="Steindorff A."/>
            <person name="Ohm R.A."/>
            <person name="Martin F."/>
            <person name="Silar P."/>
            <person name="Natvig D.O."/>
            <person name="Lalanne C."/>
            <person name="Gautier V."/>
            <person name="Ament-Velasquez S.L."/>
            <person name="Kruys A."/>
            <person name="Hutchinson M.I."/>
            <person name="Powell A.J."/>
            <person name="Barry K."/>
            <person name="Miller A.N."/>
            <person name="Grigoriev I.V."/>
            <person name="Debuchy R."/>
            <person name="Gladieux P."/>
            <person name="Hiltunen Thoren M."/>
            <person name="Johannesson H."/>
        </authorList>
    </citation>
    <scope>NUCLEOTIDE SEQUENCE [LARGE SCALE GENOMIC DNA]</scope>
    <source>
        <strain evidence="7">CBS 340.73</strain>
    </source>
</reference>
<dbReference type="InterPro" id="IPR005631">
    <property type="entry name" value="SDH"/>
</dbReference>
<dbReference type="GO" id="GO:0006099">
    <property type="term" value="P:tricarboxylic acid cycle"/>
    <property type="evidence" value="ECO:0007669"/>
    <property type="project" value="TreeGrafter"/>
</dbReference>
<dbReference type="Gene3D" id="1.10.150.250">
    <property type="entry name" value="Flavinator of succinate dehydrogenase"/>
    <property type="match status" value="1"/>
</dbReference>
<dbReference type="AlphaFoldDB" id="A0AAN6NI03"/>
<comment type="function">
    <text evidence="4">Plays an essential role in the assembly of succinate dehydrogenase (SDH), an enzyme complex (also referred to as respiratory complex II) that is a component of both the tricarboxylic acid (TCA) cycle and the mitochondrial electron transport chain, and which couples the oxidation of succinate to fumarate with the reduction of ubiquinone (coenzyme Q) to ubiquinol. Required for flavinylation (covalent attachment of FAD) of the flavoprotein subunit of the SDH catalytic dimer.</text>
</comment>
<comment type="caution">
    <text evidence="6">The sequence shown here is derived from an EMBL/GenBank/DDBJ whole genome shotgun (WGS) entry which is preliminary data.</text>
</comment>
<dbReference type="EMBL" id="MU853753">
    <property type="protein sequence ID" value="KAK3945900.1"/>
    <property type="molecule type" value="Genomic_DNA"/>
</dbReference>
<keyword evidence="3 4" id="KW-0143">Chaperone</keyword>
<keyword evidence="2 4" id="KW-0496">Mitochondrion</keyword>
<dbReference type="InterPro" id="IPR028882">
    <property type="entry name" value="SDHAF2"/>
</dbReference>
<dbReference type="SUPFAM" id="SSF109910">
    <property type="entry name" value="YgfY-like"/>
    <property type="match status" value="1"/>
</dbReference>
<evidence type="ECO:0000256" key="1">
    <source>
        <dbReference type="ARBA" id="ARBA00004305"/>
    </source>
</evidence>
<evidence type="ECO:0000313" key="6">
    <source>
        <dbReference type="EMBL" id="KAK3945900.1"/>
    </source>
</evidence>
<dbReference type="Proteomes" id="UP001303473">
    <property type="component" value="Unassembled WGS sequence"/>
</dbReference>
<sequence length="246" mass="27146">MASLFRPAATAAAARRGVPVLRASVVSVSSSSSRPIIARLVTRRLYSDNGSATGKDLGVGELEGASFKIEPLRRTGEDPATMRARLLYQSRKRGTLESDLLLSTFASQHLQSMTPEQLKQYDLFMDENDWDIYYWATQEPEPPAATAAHANVHYEGREKDAAARPPTDAEKEQPLKQQVADAALQQSPRPGEWAQTIGTFKPAYRPVPARWKGSEILQMLRDHVEEQRASGKGGMAFMPPLRNGKA</sequence>
<keyword evidence="7" id="KW-1185">Reference proteome</keyword>
<comment type="subcellular location">
    <subcellularLocation>
        <location evidence="1 4">Mitochondrion matrix</location>
    </subcellularLocation>
</comment>
<organism evidence="6 7">
    <name type="scientific">Diplogelasinospora grovesii</name>
    <dbReference type="NCBI Taxonomy" id="303347"/>
    <lineage>
        <taxon>Eukaryota</taxon>
        <taxon>Fungi</taxon>
        <taxon>Dikarya</taxon>
        <taxon>Ascomycota</taxon>
        <taxon>Pezizomycotina</taxon>
        <taxon>Sordariomycetes</taxon>
        <taxon>Sordariomycetidae</taxon>
        <taxon>Sordariales</taxon>
        <taxon>Diplogelasinosporaceae</taxon>
        <taxon>Diplogelasinospora</taxon>
    </lineage>
</organism>
<feature type="region of interest" description="Disordered" evidence="5">
    <location>
        <begin position="227"/>
        <end position="246"/>
    </location>
</feature>
<accession>A0AAN6NI03</accession>
<evidence type="ECO:0000256" key="3">
    <source>
        <dbReference type="ARBA" id="ARBA00023186"/>
    </source>
</evidence>
<evidence type="ECO:0000313" key="7">
    <source>
        <dbReference type="Proteomes" id="UP001303473"/>
    </source>
</evidence>
<evidence type="ECO:0000256" key="4">
    <source>
        <dbReference type="HAMAP-Rule" id="MF_03057"/>
    </source>
</evidence>
<name>A0AAN6NI03_9PEZI</name>
<dbReference type="GO" id="GO:0006121">
    <property type="term" value="P:mitochondrial electron transport, succinate to ubiquinone"/>
    <property type="evidence" value="ECO:0007669"/>
    <property type="project" value="UniProtKB-UniRule"/>
</dbReference>
<evidence type="ECO:0000256" key="5">
    <source>
        <dbReference type="SAM" id="MobiDB-lite"/>
    </source>
</evidence>
<dbReference type="PANTHER" id="PTHR12469">
    <property type="entry name" value="PROTEIN EMI5 HOMOLOG, MITOCHONDRIAL"/>
    <property type="match status" value="1"/>
</dbReference>
<dbReference type="GO" id="GO:0034553">
    <property type="term" value="P:mitochondrial respiratory chain complex II assembly"/>
    <property type="evidence" value="ECO:0007669"/>
    <property type="project" value="TreeGrafter"/>
</dbReference>
<evidence type="ECO:0000256" key="2">
    <source>
        <dbReference type="ARBA" id="ARBA00023128"/>
    </source>
</evidence>